<dbReference type="EMBL" id="KZ805643">
    <property type="protein sequence ID" value="PVH92839.1"/>
    <property type="molecule type" value="Genomic_DNA"/>
</dbReference>
<comment type="similarity">
    <text evidence="1">Belongs to the RdRP family.</text>
</comment>
<organism evidence="3 4">
    <name type="scientific">Periconia macrospinosa</name>
    <dbReference type="NCBI Taxonomy" id="97972"/>
    <lineage>
        <taxon>Eukaryota</taxon>
        <taxon>Fungi</taxon>
        <taxon>Dikarya</taxon>
        <taxon>Ascomycota</taxon>
        <taxon>Pezizomycotina</taxon>
        <taxon>Dothideomycetes</taxon>
        <taxon>Pleosporomycetidae</taxon>
        <taxon>Pleosporales</taxon>
        <taxon>Massarineae</taxon>
        <taxon>Periconiaceae</taxon>
        <taxon>Periconia</taxon>
    </lineage>
</organism>
<dbReference type="GO" id="GO:0030422">
    <property type="term" value="P:siRNA processing"/>
    <property type="evidence" value="ECO:0007669"/>
    <property type="project" value="TreeGrafter"/>
</dbReference>
<dbReference type="GO" id="GO:0003723">
    <property type="term" value="F:RNA binding"/>
    <property type="evidence" value="ECO:0007669"/>
    <property type="project" value="UniProtKB-KW"/>
</dbReference>
<evidence type="ECO:0000259" key="2">
    <source>
        <dbReference type="Pfam" id="PF05183"/>
    </source>
</evidence>
<accession>A0A2V1D6R6</accession>
<dbReference type="Proteomes" id="UP000244855">
    <property type="component" value="Unassembled WGS sequence"/>
</dbReference>
<proteinExistence type="inferred from homology"/>
<dbReference type="Pfam" id="PF05183">
    <property type="entry name" value="RdRP"/>
    <property type="match status" value="2"/>
</dbReference>
<comment type="catalytic activity">
    <reaction evidence="1">
        <text>RNA(n) + a ribonucleoside 5'-triphosphate = RNA(n+1) + diphosphate</text>
        <dbReference type="Rhea" id="RHEA:21248"/>
        <dbReference type="Rhea" id="RHEA-COMP:14527"/>
        <dbReference type="Rhea" id="RHEA-COMP:17342"/>
        <dbReference type="ChEBI" id="CHEBI:33019"/>
        <dbReference type="ChEBI" id="CHEBI:61557"/>
        <dbReference type="ChEBI" id="CHEBI:140395"/>
        <dbReference type="EC" id="2.7.7.48"/>
    </reaction>
</comment>
<reference evidence="3 4" key="1">
    <citation type="journal article" date="2018" name="Sci. Rep.">
        <title>Comparative genomics provides insights into the lifestyle and reveals functional heterogeneity of dark septate endophytic fungi.</title>
        <authorList>
            <person name="Knapp D.G."/>
            <person name="Nemeth J.B."/>
            <person name="Barry K."/>
            <person name="Hainaut M."/>
            <person name="Henrissat B."/>
            <person name="Johnson J."/>
            <person name="Kuo A."/>
            <person name="Lim J.H.P."/>
            <person name="Lipzen A."/>
            <person name="Nolan M."/>
            <person name="Ohm R.A."/>
            <person name="Tamas L."/>
            <person name="Grigoriev I.V."/>
            <person name="Spatafora J.W."/>
            <person name="Nagy L.G."/>
            <person name="Kovacs G.M."/>
        </authorList>
    </citation>
    <scope>NUCLEOTIDE SEQUENCE [LARGE SCALE GENOMIC DNA]</scope>
    <source>
        <strain evidence="3 4">DSE2036</strain>
    </source>
</reference>
<sequence>MFQMEALARNNFLPPWTVRELLRKIQTRLKEYYNLSWQVGKKALRPVCPTLTSKRYGVTLYGPDAEAKNRILRRFPDHTEYFIRVQFCDEDGTDLQFNSRVSNDEIYERFKQIMISGIAICGRVYGFLGYSHSSLRNHSAWFGNIRSLACCAARIGDSMVKFESTDIENPEICDAANKPVPLVLNRQMIKILEDMGLPAKWFLDQQTAALEILQLVTVHISNTTSFLER</sequence>
<dbReference type="PANTHER" id="PTHR23079">
    <property type="entry name" value="RNA-DEPENDENT RNA POLYMERASE"/>
    <property type="match status" value="1"/>
</dbReference>
<dbReference type="InterPro" id="IPR057596">
    <property type="entry name" value="RDRP_core"/>
</dbReference>
<dbReference type="STRING" id="97972.A0A2V1D6R6"/>
<keyword evidence="4" id="KW-1185">Reference proteome</keyword>
<feature type="domain" description="RDRP core" evidence="2">
    <location>
        <begin position="154"/>
        <end position="228"/>
    </location>
</feature>
<name>A0A2V1D6R6_9PLEO</name>
<dbReference type="GO" id="GO:0003968">
    <property type="term" value="F:RNA-directed RNA polymerase activity"/>
    <property type="evidence" value="ECO:0007669"/>
    <property type="project" value="UniProtKB-KW"/>
</dbReference>
<evidence type="ECO:0000256" key="1">
    <source>
        <dbReference type="RuleBase" id="RU363098"/>
    </source>
</evidence>
<keyword evidence="1" id="KW-0548">Nucleotidyltransferase</keyword>
<dbReference type="AlphaFoldDB" id="A0A2V1D6R6"/>
<dbReference type="PANTHER" id="PTHR23079:SF17">
    <property type="entry name" value="RNA-DEPENDENT RNA POLYMERASE"/>
    <property type="match status" value="1"/>
</dbReference>
<keyword evidence="1" id="KW-0694">RNA-binding</keyword>
<gene>
    <name evidence="3" type="ORF">DM02DRAFT_635040</name>
</gene>
<evidence type="ECO:0000313" key="4">
    <source>
        <dbReference type="Proteomes" id="UP000244855"/>
    </source>
</evidence>
<dbReference type="EC" id="2.7.7.48" evidence="1"/>
<feature type="domain" description="RDRP core" evidence="2">
    <location>
        <begin position="58"/>
        <end position="143"/>
    </location>
</feature>
<dbReference type="InterPro" id="IPR007855">
    <property type="entry name" value="RDRP"/>
</dbReference>
<keyword evidence="1" id="KW-0696">RNA-directed RNA polymerase</keyword>
<protein>
    <recommendedName>
        <fullName evidence="1">RNA-dependent RNA polymerase</fullName>
        <ecNumber evidence="1">2.7.7.48</ecNumber>
    </recommendedName>
</protein>
<dbReference type="GO" id="GO:0031380">
    <property type="term" value="C:nuclear RNA-directed RNA polymerase complex"/>
    <property type="evidence" value="ECO:0007669"/>
    <property type="project" value="TreeGrafter"/>
</dbReference>
<evidence type="ECO:0000313" key="3">
    <source>
        <dbReference type="EMBL" id="PVH92839.1"/>
    </source>
</evidence>
<keyword evidence="1" id="KW-0808">Transferase</keyword>
<dbReference type="OrthoDB" id="6513042at2759"/>